<dbReference type="Gene3D" id="1.10.10.60">
    <property type="entry name" value="Homeodomain-like"/>
    <property type="match status" value="1"/>
</dbReference>
<dbReference type="SMART" id="SM00342">
    <property type="entry name" value="HTH_ARAC"/>
    <property type="match status" value="1"/>
</dbReference>
<dbReference type="GO" id="GO:0043565">
    <property type="term" value="F:sequence-specific DNA binding"/>
    <property type="evidence" value="ECO:0007669"/>
    <property type="project" value="InterPro"/>
</dbReference>
<protein>
    <submittedName>
        <fullName evidence="5">Transcriptional regulator GlxA family with amidase domain</fullName>
    </submittedName>
</protein>
<comment type="caution">
    <text evidence="5">The sequence shown here is derived from an EMBL/GenBank/DDBJ whole genome shotgun (WGS) entry which is preliminary data.</text>
</comment>
<dbReference type="Proteomes" id="UP000524450">
    <property type="component" value="Unassembled WGS sequence"/>
</dbReference>
<dbReference type="RefSeq" id="WP_184642317.1">
    <property type="nucleotide sequence ID" value="NZ_JACIFZ010000013.1"/>
</dbReference>
<gene>
    <name evidence="5" type="ORF">GGD71_006393</name>
</gene>
<organism evidence="5 6">
    <name type="scientific">Variovorax guangxiensis</name>
    <dbReference type="NCBI Taxonomy" id="1775474"/>
    <lineage>
        <taxon>Bacteria</taxon>
        <taxon>Pseudomonadati</taxon>
        <taxon>Pseudomonadota</taxon>
        <taxon>Betaproteobacteria</taxon>
        <taxon>Burkholderiales</taxon>
        <taxon>Comamonadaceae</taxon>
        <taxon>Variovorax</taxon>
    </lineage>
</organism>
<evidence type="ECO:0000256" key="1">
    <source>
        <dbReference type="ARBA" id="ARBA00023015"/>
    </source>
</evidence>
<evidence type="ECO:0000313" key="6">
    <source>
        <dbReference type="Proteomes" id="UP000524450"/>
    </source>
</evidence>
<dbReference type="PANTHER" id="PTHR46796:SF6">
    <property type="entry name" value="ARAC SUBFAMILY"/>
    <property type="match status" value="1"/>
</dbReference>
<dbReference type="SUPFAM" id="SSF46689">
    <property type="entry name" value="Homeodomain-like"/>
    <property type="match status" value="2"/>
</dbReference>
<dbReference type="GO" id="GO:0003700">
    <property type="term" value="F:DNA-binding transcription factor activity"/>
    <property type="evidence" value="ECO:0007669"/>
    <property type="project" value="InterPro"/>
</dbReference>
<keyword evidence="3" id="KW-0804">Transcription</keyword>
<evidence type="ECO:0000313" key="5">
    <source>
        <dbReference type="EMBL" id="MBB4225580.1"/>
    </source>
</evidence>
<evidence type="ECO:0000256" key="3">
    <source>
        <dbReference type="ARBA" id="ARBA00023163"/>
    </source>
</evidence>
<dbReference type="InterPro" id="IPR018060">
    <property type="entry name" value="HTH_AraC"/>
</dbReference>
<dbReference type="Pfam" id="PF12833">
    <property type="entry name" value="HTH_18"/>
    <property type="match status" value="1"/>
</dbReference>
<dbReference type="InterPro" id="IPR009057">
    <property type="entry name" value="Homeodomain-like_sf"/>
</dbReference>
<dbReference type="PANTHER" id="PTHR46796">
    <property type="entry name" value="HTH-TYPE TRANSCRIPTIONAL ACTIVATOR RHAS-RELATED"/>
    <property type="match status" value="1"/>
</dbReference>
<sequence length="330" mass="35856">MHKVWLLLLPGFPLVDVSSMLAVFEAANAAHEREDRESAYEVHLASVSGGPVLSSSGVPLSTNALPPQLVGRANTLVVTRRPELLPATSEAANALGLNAWLMSSRGHLVRCAVLETGSPSPPGPDIGVAPRQRAPVVRASLQVRERAASFTEGVATHGWPSIEPGQGLDLALSWLAEDCGEAFANTLASNLPYPRSQRYGAKRYRSPLIEQPSDDARLIALHQWIAMHLREDLSIQRLAKQIHMSTRSFARFYVRATGLTPGCGVQQIRLDSACRLIETSTRPLKAIAAQCGYGSQEVMRRAFVRGLKMTPREYRRLHAVSTTTSALPSS</sequence>
<dbReference type="SUPFAM" id="SSF52317">
    <property type="entry name" value="Class I glutamine amidotransferase-like"/>
    <property type="match status" value="1"/>
</dbReference>
<reference evidence="5 6" key="1">
    <citation type="submission" date="2020-08" db="EMBL/GenBank/DDBJ databases">
        <title>Genomic Encyclopedia of Type Strains, Phase IV (KMG-V): Genome sequencing to study the core and pangenomes of soil and plant-associated prokaryotes.</title>
        <authorList>
            <person name="Whitman W."/>
        </authorList>
    </citation>
    <scope>NUCLEOTIDE SEQUENCE [LARGE SCALE GENOMIC DNA]</scope>
    <source>
        <strain evidence="5 6">34/80</strain>
    </source>
</reference>
<feature type="domain" description="HTH araC/xylS-type" evidence="4">
    <location>
        <begin position="219"/>
        <end position="317"/>
    </location>
</feature>
<evidence type="ECO:0000259" key="4">
    <source>
        <dbReference type="PROSITE" id="PS01124"/>
    </source>
</evidence>
<dbReference type="AlphaFoldDB" id="A0A840G1B4"/>
<dbReference type="InterPro" id="IPR029062">
    <property type="entry name" value="Class_I_gatase-like"/>
</dbReference>
<accession>A0A840G1B4</accession>
<keyword evidence="1" id="KW-0805">Transcription regulation</keyword>
<dbReference type="EMBL" id="JACIFZ010000013">
    <property type="protein sequence ID" value="MBB4225580.1"/>
    <property type="molecule type" value="Genomic_DNA"/>
</dbReference>
<proteinExistence type="predicted"/>
<name>A0A840G1B4_9BURK</name>
<keyword evidence="2" id="KW-0238">DNA-binding</keyword>
<dbReference type="PROSITE" id="PS01124">
    <property type="entry name" value="HTH_ARAC_FAMILY_2"/>
    <property type="match status" value="1"/>
</dbReference>
<evidence type="ECO:0000256" key="2">
    <source>
        <dbReference type="ARBA" id="ARBA00023125"/>
    </source>
</evidence>
<dbReference type="InterPro" id="IPR050204">
    <property type="entry name" value="AraC_XylS_family_regulators"/>
</dbReference>
<dbReference type="Gene3D" id="3.40.50.880">
    <property type="match status" value="1"/>
</dbReference>